<dbReference type="PROSITE" id="PS51257">
    <property type="entry name" value="PROKAR_LIPOPROTEIN"/>
    <property type="match status" value="1"/>
</dbReference>
<accession>A0A1H6BSK0</accession>
<proteinExistence type="predicted"/>
<dbReference type="RefSeq" id="WP_103907370.1">
    <property type="nucleotide sequence ID" value="NZ_CP049246.1"/>
</dbReference>
<evidence type="ECO:0000256" key="2">
    <source>
        <dbReference type="SAM" id="SignalP"/>
    </source>
</evidence>
<organism evidence="3 4">
    <name type="scientific">Sphingobacterium lactis</name>
    <dbReference type="NCBI Taxonomy" id="797291"/>
    <lineage>
        <taxon>Bacteria</taxon>
        <taxon>Pseudomonadati</taxon>
        <taxon>Bacteroidota</taxon>
        <taxon>Sphingobacteriia</taxon>
        <taxon>Sphingobacteriales</taxon>
        <taxon>Sphingobacteriaceae</taxon>
        <taxon>Sphingobacterium</taxon>
    </lineage>
</organism>
<keyword evidence="2" id="KW-0732">Signal</keyword>
<evidence type="ECO:0000256" key="1">
    <source>
        <dbReference type="SAM" id="MobiDB-lite"/>
    </source>
</evidence>
<feature type="region of interest" description="Disordered" evidence="1">
    <location>
        <begin position="24"/>
        <end position="48"/>
    </location>
</feature>
<evidence type="ECO:0000313" key="4">
    <source>
        <dbReference type="Proteomes" id="UP000236731"/>
    </source>
</evidence>
<feature type="chain" id="PRO_5009294049" evidence="2">
    <location>
        <begin position="22"/>
        <end position="75"/>
    </location>
</feature>
<protein>
    <submittedName>
        <fullName evidence="3">Uncharacterized protein</fullName>
    </submittedName>
</protein>
<evidence type="ECO:0000313" key="3">
    <source>
        <dbReference type="EMBL" id="SEG63425.1"/>
    </source>
</evidence>
<reference evidence="4" key="1">
    <citation type="submission" date="2016-10" db="EMBL/GenBank/DDBJ databases">
        <authorList>
            <person name="Varghese N."/>
            <person name="Submissions S."/>
        </authorList>
    </citation>
    <scope>NUCLEOTIDE SEQUENCE [LARGE SCALE GENOMIC DNA]</scope>
    <source>
        <strain evidence="4">DSM 22361</strain>
    </source>
</reference>
<dbReference type="Proteomes" id="UP000236731">
    <property type="component" value="Unassembled WGS sequence"/>
</dbReference>
<keyword evidence="4" id="KW-1185">Reference proteome</keyword>
<sequence length="75" mass="8026">MKKLQFIITGLFAMGLMTAMSCNNSPKDTTGEDVEALPDPTEGGDAERYNINAPDEQVIKLDSTAMDSTAVDTAQ</sequence>
<dbReference type="OrthoDB" id="713647at2"/>
<name>A0A1H6BSK0_9SPHI</name>
<dbReference type="AlphaFoldDB" id="A0A1H6BSK0"/>
<dbReference type="EMBL" id="FNUT01000011">
    <property type="protein sequence ID" value="SEG63425.1"/>
    <property type="molecule type" value="Genomic_DNA"/>
</dbReference>
<feature type="signal peptide" evidence="2">
    <location>
        <begin position="1"/>
        <end position="21"/>
    </location>
</feature>
<gene>
    <name evidence="3" type="ORF">SAMN05421877_11193</name>
</gene>